<evidence type="ECO:0000313" key="4">
    <source>
        <dbReference type="Proteomes" id="UP000311382"/>
    </source>
</evidence>
<feature type="compositionally biased region" description="Basic and acidic residues" evidence="2">
    <location>
        <begin position="426"/>
        <end position="440"/>
    </location>
</feature>
<name>A0A5C5FRY9_9BASI</name>
<feature type="region of interest" description="Disordered" evidence="2">
    <location>
        <begin position="338"/>
        <end position="467"/>
    </location>
</feature>
<feature type="compositionally biased region" description="Polar residues" evidence="2">
    <location>
        <begin position="350"/>
        <end position="361"/>
    </location>
</feature>
<accession>A0A5C5FRY9</accession>
<dbReference type="EMBL" id="SOZI01000109">
    <property type="protein sequence ID" value="TNY19079.1"/>
    <property type="molecule type" value="Genomic_DNA"/>
</dbReference>
<evidence type="ECO:0000256" key="2">
    <source>
        <dbReference type="SAM" id="MobiDB-lite"/>
    </source>
</evidence>
<feature type="compositionally biased region" description="Pro residues" evidence="2">
    <location>
        <begin position="1"/>
        <end position="18"/>
    </location>
</feature>
<keyword evidence="1" id="KW-0175">Coiled coil</keyword>
<feature type="coiled-coil region" evidence="1">
    <location>
        <begin position="187"/>
        <end position="249"/>
    </location>
</feature>
<dbReference type="Proteomes" id="UP000311382">
    <property type="component" value="Unassembled WGS sequence"/>
</dbReference>
<keyword evidence="4" id="KW-1185">Reference proteome</keyword>
<feature type="region of interest" description="Disordered" evidence="2">
    <location>
        <begin position="1"/>
        <end position="23"/>
    </location>
</feature>
<evidence type="ECO:0000256" key="1">
    <source>
        <dbReference type="SAM" id="Coils"/>
    </source>
</evidence>
<proteinExistence type="predicted"/>
<gene>
    <name evidence="3" type="ORF">DMC30DRAFT_19401</name>
</gene>
<reference evidence="3 4" key="1">
    <citation type="submission" date="2019-03" db="EMBL/GenBank/DDBJ databases">
        <title>Rhodosporidium diobovatum UCD-FST 08-225 genome sequencing, assembly, and annotation.</title>
        <authorList>
            <person name="Fakankun I.U."/>
            <person name="Fristensky B."/>
            <person name="Levin D.B."/>
        </authorList>
    </citation>
    <scope>NUCLEOTIDE SEQUENCE [LARGE SCALE GENOMIC DNA]</scope>
    <source>
        <strain evidence="3 4">UCD-FST 08-225</strain>
    </source>
</reference>
<protein>
    <submittedName>
        <fullName evidence="3">Uncharacterized protein</fullName>
    </submittedName>
</protein>
<sequence length="467" mass="48932">MPPGTFAGPPPPPPPPSQPRFFPTARLGTVDPARRALHLDVQSLTGTPTGQLAYDIGAIGLSFLPELGSVVDLTFPDLPTMERAVQRLRGDKPPYPLDGAVLSPSIADAPSLLPYMLAPANPTLASKYHLCLSKEHEAALGFPPPSSTPVAAPLGGAPVNLGYPPLYAPRPSASGSSIQAGTGGAAFSAAQRELDAVKQQKEALERQLAALDAEKAEKAAEEQRVQETAAKEALELEKARSDAGRAEKQEAGLRSHLEKVLRELAEVDAVPSSRRDYWVSKFVTDAVNAEKKDMAKFLSAQLAPPPPTWTDKLVSHAKTYFDRVLNIEIAPAALPRLPSPPAASPARSAVNNHSPRSTSPIAQPAHSARGSGPKAVPTGPRAHTLAGAPQGYPPPASRTPDSGRRDGLAVGTPASPDASRALSYDIRGHESTQSKKRGAEEGDGGAADGTVSFPTAPPRFGRALSLR</sequence>
<evidence type="ECO:0000313" key="3">
    <source>
        <dbReference type="EMBL" id="TNY19079.1"/>
    </source>
</evidence>
<dbReference type="AlphaFoldDB" id="A0A5C5FRY9"/>
<comment type="caution">
    <text evidence="3">The sequence shown here is derived from an EMBL/GenBank/DDBJ whole genome shotgun (WGS) entry which is preliminary data.</text>
</comment>
<organism evidence="3 4">
    <name type="scientific">Rhodotorula diobovata</name>
    <dbReference type="NCBI Taxonomy" id="5288"/>
    <lineage>
        <taxon>Eukaryota</taxon>
        <taxon>Fungi</taxon>
        <taxon>Dikarya</taxon>
        <taxon>Basidiomycota</taxon>
        <taxon>Pucciniomycotina</taxon>
        <taxon>Microbotryomycetes</taxon>
        <taxon>Sporidiobolales</taxon>
        <taxon>Sporidiobolaceae</taxon>
        <taxon>Rhodotorula</taxon>
    </lineage>
</organism>